<keyword evidence="13" id="KW-0067">ATP-binding</keyword>
<evidence type="ECO:0000256" key="18">
    <source>
        <dbReference type="ARBA" id="ARBA00030800"/>
    </source>
</evidence>
<evidence type="ECO:0000256" key="14">
    <source>
        <dbReference type="ARBA" id="ARBA00023004"/>
    </source>
</evidence>
<comment type="subcellular location">
    <subcellularLocation>
        <location evidence="3">Cytoplasm</location>
    </subcellularLocation>
</comment>
<keyword evidence="19" id="KW-0802">TPR repeat</keyword>
<dbReference type="GO" id="GO:0005524">
    <property type="term" value="F:ATP binding"/>
    <property type="evidence" value="ECO:0007669"/>
    <property type="project" value="UniProtKB-KW"/>
</dbReference>
<comment type="caution">
    <text evidence="23">The sequence shown here is derived from an EMBL/GenBank/DDBJ whole genome shotgun (WGS) entry which is preliminary data.</text>
</comment>
<dbReference type="SMART" id="SM00387">
    <property type="entry name" value="HATPase_c"/>
    <property type="match status" value="1"/>
</dbReference>
<keyword evidence="24" id="KW-1185">Reference proteome</keyword>
<dbReference type="Proteomes" id="UP000030111">
    <property type="component" value="Unassembled WGS sequence"/>
</dbReference>
<dbReference type="eggNOG" id="COG0457">
    <property type="taxonomic scope" value="Bacteria"/>
</dbReference>
<dbReference type="InterPro" id="IPR011990">
    <property type="entry name" value="TPR-like_helical_dom_sf"/>
</dbReference>
<organism evidence="23 24">
    <name type="scientific">Flavobacterium subsaxonicum WB 4.1-42 = DSM 21790</name>
    <dbReference type="NCBI Taxonomy" id="1121898"/>
    <lineage>
        <taxon>Bacteria</taxon>
        <taxon>Pseudomonadati</taxon>
        <taxon>Bacteroidota</taxon>
        <taxon>Flavobacteriia</taxon>
        <taxon>Flavobacteriales</taxon>
        <taxon>Flavobacteriaceae</taxon>
        <taxon>Flavobacterium</taxon>
    </lineage>
</organism>
<evidence type="ECO:0000313" key="24">
    <source>
        <dbReference type="Proteomes" id="UP000030111"/>
    </source>
</evidence>
<keyword evidence="20" id="KW-0175">Coiled coil</keyword>
<comment type="catalytic activity">
    <reaction evidence="1">
        <text>ATP + protein L-histidine = ADP + protein N-phospho-L-histidine.</text>
        <dbReference type="EC" id="2.7.13.3"/>
    </reaction>
</comment>
<name>A0A0A2ML49_9FLAO</name>
<dbReference type="GO" id="GO:0016020">
    <property type="term" value="C:membrane"/>
    <property type="evidence" value="ECO:0007669"/>
    <property type="project" value="InterPro"/>
</dbReference>
<evidence type="ECO:0000256" key="6">
    <source>
        <dbReference type="ARBA" id="ARBA00022485"/>
    </source>
</evidence>
<comment type="function">
    <text evidence="17">Member of the two-component regulatory system NreB/NreC involved in the control of dissimilatory nitrate/nitrite reduction in response to oxygen. NreB functions as a direct oxygen sensor histidine kinase which is autophosphorylated, in the absence of oxygen, probably at the conserved histidine residue, and transfers its phosphate group probably to a conserved aspartate residue of NreC. NreB/NreC activates the expression of the nitrate (narGHJI) and nitrite (nir) reductase operons, as well as the putative nitrate transporter gene narT.</text>
</comment>
<keyword evidence="11" id="KW-0547">Nucleotide-binding</keyword>
<dbReference type="InterPro" id="IPR036890">
    <property type="entry name" value="HATPase_C_sf"/>
</dbReference>
<dbReference type="STRING" id="1121898.GCA_000422725_02584"/>
<evidence type="ECO:0000256" key="20">
    <source>
        <dbReference type="SAM" id="Coils"/>
    </source>
</evidence>
<dbReference type="InterPro" id="IPR005467">
    <property type="entry name" value="His_kinase_dom"/>
</dbReference>
<evidence type="ECO:0000256" key="7">
    <source>
        <dbReference type="ARBA" id="ARBA00022490"/>
    </source>
</evidence>
<dbReference type="Pfam" id="PF02518">
    <property type="entry name" value="HATPase_c"/>
    <property type="match status" value="1"/>
</dbReference>
<feature type="repeat" description="TPR" evidence="19">
    <location>
        <begin position="139"/>
        <end position="172"/>
    </location>
</feature>
<keyword evidence="10" id="KW-0479">Metal-binding</keyword>
<dbReference type="InterPro" id="IPR019734">
    <property type="entry name" value="TPR_rpt"/>
</dbReference>
<dbReference type="RefSeq" id="WP_026992928.1">
    <property type="nucleotide sequence ID" value="NZ_JRLY01000007.1"/>
</dbReference>
<evidence type="ECO:0000256" key="8">
    <source>
        <dbReference type="ARBA" id="ARBA00022553"/>
    </source>
</evidence>
<proteinExistence type="predicted"/>
<keyword evidence="21" id="KW-0472">Membrane</keyword>
<dbReference type="GO" id="GO:0046983">
    <property type="term" value="F:protein dimerization activity"/>
    <property type="evidence" value="ECO:0007669"/>
    <property type="project" value="InterPro"/>
</dbReference>
<keyword evidence="9" id="KW-0808">Transferase</keyword>
<evidence type="ECO:0000256" key="4">
    <source>
        <dbReference type="ARBA" id="ARBA00012438"/>
    </source>
</evidence>
<dbReference type="GO" id="GO:0051539">
    <property type="term" value="F:4 iron, 4 sulfur cluster binding"/>
    <property type="evidence" value="ECO:0007669"/>
    <property type="project" value="UniProtKB-KW"/>
</dbReference>
<evidence type="ECO:0000256" key="19">
    <source>
        <dbReference type="PROSITE-ProRule" id="PRU00339"/>
    </source>
</evidence>
<evidence type="ECO:0000259" key="22">
    <source>
        <dbReference type="PROSITE" id="PS50109"/>
    </source>
</evidence>
<dbReference type="InterPro" id="IPR004358">
    <property type="entry name" value="Sig_transdc_His_kin-like_C"/>
</dbReference>
<evidence type="ECO:0000256" key="3">
    <source>
        <dbReference type="ARBA" id="ARBA00004496"/>
    </source>
</evidence>
<evidence type="ECO:0000256" key="12">
    <source>
        <dbReference type="ARBA" id="ARBA00022777"/>
    </source>
</evidence>
<keyword evidence="6" id="KW-0004">4Fe-4S</keyword>
<gene>
    <name evidence="23" type="ORF">Q766_10540</name>
</gene>
<evidence type="ECO:0000256" key="5">
    <source>
        <dbReference type="ARBA" id="ARBA00017322"/>
    </source>
</evidence>
<dbReference type="InterPro" id="IPR003594">
    <property type="entry name" value="HATPase_dom"/>
</dbReference>
<keyword evidence="15" id="KW-0902">Two-component regulatory system</keyword>
<dbReference type="AlphaFoldDB" id="A0A0A2ML49"/>
<evidence type="ECO:0000313" key="23">
    <source>
        <dbReference type="EMBL" id="KGO93044.1"/>
    </source>
</evidence>
<evidence type="ECO:0000256" key="9">
    <source>
        <dbReference type="ARBA" id="ARBA00022679"/>
    </source>
</evidence>
<feature type="domain" description="Histidine kinase" evidence="22">
    <location>
        <begin position="501"/>
        <end position="588"/>
    </location>
</feature>
<feature type="transmembrane region" description="Helical" evidence="21">
    <location>
        <begin position="328"/>
        <end position="348"/>
    </location>
</feature>
<dbReference type="GO" id="GO:0046872">
    <property type="term" value="F:metal ion binding"/>
    <property type="evidence" value="ECO:0007669"/>
    <property type="project" value="UniProtKB-KW"/>
</dbReference>
<dbReference type="OrthoDB" id="9778366at2"/>
<dbReference type="SUPFAM" id="SSF55874">
    <property type="entry name" value="ATPase domain of HSP90 chaperone/DNA topoisomerase II/histidine kinase"/>
    <property type="match status" value="1"/>
</dbReference>
<dbReference type="PROSITE" id="PS50005">
    <property type="entry name" value="TPR"/>
    <property type="match status" value="1"/>
</dbReference>
<dbReference type="PRINTS" id="PR00344">
    <property type="entry name" value="BCTRLSENSOR"/>
</dbReference>
<evidence type="ECO:0000256" key="17">
    <source>
        <dbReference type="ARBA" id="ARBA00024827"/>
    </source>
</evidence>
<dbReference type="GO" id="GO:0000155">
    <property type="term" value="F:phosphorelay sensor kinase activity"/>
    <property type="evidence" value="ECO:0007669"/>
    <property type="project" value="InterPro"/>
</dbReference>
<evidence type="ECO:0000256" key="10">
    <source>
        <dbReference type="ARBA" id="ARBA00022723"/>
    </source>
</evidence>
<evidence type="ECO:0000256" key="11">
    <source>
        <dbReference type="ARBA" id="ARBA00022741"/>
    </source>
</evidence>
<dbReference type="GO" id="GO:0005737">
    <property type="term" value="C:cytoplasm"/>
    <property type="evidence" value="ECO:0007669"/>
    <property type="project" value="UniProtKB-SubCell"/>
</dbReference>
<keyword evidence="12" id="KW-0418">Kinase</keyword>
<dbReference type="PANTHER" id="PTHR24421">
    <property type="entry name" value="NITRATE/NITRITE SENSOR PROTEIN NARX-RELATED"/>
    <property type="match status" value="1"/>
</dbReference>
<evidence type="ECO:0000256" key="16">
    <source>
        <dbReference type="ARBA" id="ARBA00023014"/>
    </source>
</evidence>
<dbReference type="Pfam" id="PF07730">
    <property type="entry name" value="HisKA_3"/>
    <property type="match status" value="1"/>
</dbReference>
<keyword evidence="7" id="KW-0963">Cytoplasm</keyword>
<protein>
    <recommendedName>
        <fullName evidence="5">Oxygen sensor histidine kinase NreB</fullName>
        <ecNumber evidence="4">2.7.13.3</ecNumber>
    </recommendedName>
    <alternativeName>
        <fullName evidence="18">Nitrogen regulation protein B</fullName>
    </alternativeName>
</protein>
<dbReference type="Gene3D" id="3.30.565.10">
    <property type="entry name" value="Histidine kinase-like ATPase, C-terminal domain"/>
    <property type="match status" value="1"/>
</dbReference>
<dbReference type="Gene3D" id="1.25.40.10">
    <property type="entry name" value="Tetratricopeptide repeat domain"/>
    <property type="match status" value="1"/>
</dbReference>
<evidence type="ECO:0000256" key="21">
    <source>
        <dbReference type="SAM" id="Phobius"/>
    </source>
</evidence>
<sequence>MPRYLKLIVCIVFFTNNAFSQYSDNLIRLRKEIKAGKNSACDILKKIDTKSLSTADNALYLYLRAKCDDLTNIQDSAFDYFIRSKKAYLAIDSIDRAMEMNLEISYLLSAQQNNSIDCFKYANESLRYADKSNNLILKAKTYTHLGMLYLDEEKYNQSLDYYKKAQLLVKKIGKPAMESAINNNLAVLFNEALKMPDSALYYLDKDLSYIKIKGQPQDYYYNYTNRASAYTHKGHYKEAIKLLLQADSLNFNSQVTKPFIYGTLALNYGEINDYNNAYKYALLNKQFSDSLNITNQNISINEIQTKYQTAEKELENTVLKNDNKIQKIVMYAFIALFIVALIIAFLIVKNSRKREKIAAQEKLIEQQKLDKVLKDYELNSIDMMLEGQEKERQRLANDLHDNLGSMLATLKLNFENLKLRKNDLKEHENKLYDRTDELIQEAYQKVRRLAHAKNAGVFASQGLIPAIVKLAEKISIPGKLKIEVIPFGFTDRLDNTQEIAIFRIIQELATNIIKHSQATEATIHLTHHDDNINIIIEDNGVGFKPEAIIDADGMGLTSIKKKTKQLGGTFTIDATPSRGTTILIDLPV</sequence>
<dbReference type="SUPFAM" id="SSF48452">
    <property type="entry name" value="TPR-like"/>
    <property type="match status" value="1"/>
</dbReference>
<accession>A0A0A2ML49</accession>
<dbReference type="Gene3D" id="1.20.5.1930">
    <property type="match status" value="1"/>
</dbReference>
<keyword evidence="21" id="KW-0812">Transmembrane</keyword>
<dbReference type="SMART" id="SM00028">
    <property type="entry name" value="TPR"/>
    <property type="match status" value="2"/>
</dbReference>
<dbReference type="InterPro" id="IPR011712">
    <property type="entry name" value="Sig_transdc_His_kin_sub3_dim/P"/>
</dbReference>
<keyword evidence="8" id="KW-0597">Phosphoprotein</keyword>
<evidence type="ECO:0000256" key="2">
    <source>
        <dbReference type="ARBA" id="ARBA00001966"/>
    </source>
</evidence>
<keyword evidence="16" id="KW-0411">Iron-sulfur</keyword>
<keyword evidence="21" id="KW-1133">Transmembrane helix</keyword>
<comment type="cofactor">
    <cofactor evidence="2">
        <name>[4Fe-4S] cluster</name>
        <dbReference type="ChEBI" id="CHEBI:49883"/>
    </cofactor>
</comment>
<dbReference type="EC" id="2.7.13.3" evidence="4"/>
<dbReference type="PANTHER" id="PTHR24421:SF10">
    <property type="entry name" value="NITRATE_NITRITE SENSOR PROTEIN NARQ"/>
    <property type="match status" value="1"/>
</dbReference>
<feature type="coiled-coil region" evidence="20">
    <location>
        <begin position="293"/>
        <end position="370"/>
    </location>
</feature>
<dbReference type="CDD" id="cd16917">
    <property type="entry name" value="HATPase_UhpB-NarQ-NarX-like"/>
    <property type="match status" value="1"/>
</dbReference>
<keyword evidence="14" id="KW-0408">Iron</keyword>
<dbReference type="InterPro" id="IPR050482">
    <property type="entry name" value="Sensor_HK_TwoCompSys"/>
</dbReference>
<evidence type="ECO:0000256" key="1">
    <source>
        <dbReference type="ARBA" id="ARBA00000085"/>
    </source>
</evidence>
<dbReference type="Pfam" id="PF13181">
    <property type="entry name" value="TPR_8"/>
    <property type="match status" value="2"/>
</dbReference>
<dbReference type="PROSITE" id="PS50109">
    <property type="entry name" value="HIS_KIN"/>
    <property type="match status" value="1"/>
</dbReference>
<dbReference type="EMBL" id="JRLY01000007">
    <property type="protein sequence ID" value="KGO93044.1"/>
    <property type="molecule type" value="Genomic_DNA"/>
</dbReference>
<dbReference type="eggNOG" id="COG4585">
    <property type="taxonomic scope" value="Bacteria"/>
</dbReference>
<evidence type="ECO:0000256" key="13">
    <source>
        <dbReference type="ARBA" id="ARBA00022840"/>
    </source>
</evidence>
<reference evidence="23 24" key="1">
    <citation type="submission" date="2013-09" db="EMBL/GenBank/DDBJ databases">
        <authorList>
            <person name="Zeng Z."/>
            <person name="Chen C."/>
        </authorList>
    </citation>
    <scope>NUCLEOTIDE SEQUENCE [LARGE SCALE GENOMIC DNA]</scope>
    <source>
        <strain evidence="23 24">WB 4.1-42</strain>
    </source>
</reference>
<evidence type="ECO:0000256" key="15">
    <source>
        <dbReference type="ARBA" id="ARBA00023012"/>
    </source>
</evidence>